<feature type="non-terminal residue" evidence="1">
    <location>
        <position position="1"/>
    </location>
</feature>
<accession>A0A0F8WC30</accession>
<sequence>GVTGHATFGDTVTIDGILGVTGWAFFGSTVTMHAALGVTGTATIDGQGKFTGALAVDGAFGVTSTALFGATLTANAALGVTGVATFGSTITAMGQSFEVSSLGDISTSRRIYCNNGALTTVSGVSIGSKWGSGSTVTIVAGSQDARGGIIVTAATSPSADPIVQVNFEDTVWNNVPFMTVSRGDDVAPAEADWLVTTRGTAAFIVKFKGTPVDGSLYILYWILVG</sequence>
<evidence type="ECO:0000313" key="1">
    <source>
        <dbReference type="EMBL" id="KKK45660.1"/>
    </source>
</evidence>
<proteinExistence type="predicted"/>
<protein>
    <submittedName>
        <fullName evidence="1">Uncharacterized protein</fullName>
    </submittedName>
</protein>
<dbReference type="EMBL" id="LAZR01070070">
    <property type="protein sequence ID" value="KKK45660.1"/>
    <property type="molecule type" value="Genomic_DNA"/>
</dbReference>
<organism evidence="1">
    <name type="scientific">marine sediment metagenome</name>
    <dbReference type="NCBI Taxonomy" id="412755"/>
    <lineage>
        <taxon>unclassified sequences</taxon>
        <taxon>metagenomes</taxon>
        <taxon>ecological metagenomes</taxon>
    </lineage>
</organism>
<reference evidence="1" key="1">
    <citation type="journal article" date="2015" name="Nature">
        <title>Complex archaea that bridge the gap between prokaryotes and eukaryotes.</title>
        <authorList>
            <person name="Spang A."/>
            <person name="Saw J.H."/>
            <person name="Jorgensen S.L."/>
            <person name="Zaremba-Niedzwiedzka K."/>
            <person name="Martijn J."/>
            <person name="Lind A.E."/>
            <person name="van Eijk R."/>
            <person name="Schleper C."/>
            <person name="Guy L."/>
            <person name="Ettema T.J."/>
        </authorList>
    </citation>
    <scope>NUCLEOTIDE SEQUENCE</scope>
</reference>
<comment type="caution">
    <text evidence="1">The sequence shown here is derived from an EMBL/GenBank/DDBJ whole genome shotgun (WGS) entry which is preliminary data.</text>
</comment>
<dbReference type="AlphaFoldDB" id="A0A0F8WC30"/>
<gene>
    <name evidence="1" type="ORF">LCGC14_3165100</name>
</gene>
<name>A0A0F8WC30_9ZZZZ</name>